<dbReference type="Gene3D" id="3.50.7.10">
    <property type="entry name" value="GroEL"/>
    <property type="match status" value="1"/>
</dbReference>
<dbReference type="NCBIfam" id="NF009487">
    <property type="entry name" value="PRK12849.1"/>
    <property type="match status" value="1"/>
</dbReference>
<evidence type="ECO:0000256" key="8">
    <source>
        <dbReference type="RuleBase" id="RU000419"/>
    </source>
</evidence>
<dbReference type="EC" id="5.6.1.7" evidence="6"/>
<protein>
    <recommendedName>
        <fullName evidence="6">Chaperonin GroEL</fullName>
        <ecNumber evidence="6">5.6.1.7</ecNumber>
    </recommendedName>
    <alternativeName>
        <fullName evidence="6">60 kDa chaperonin</fullName>
    </alternativeName>
    <alternativeName>
        <fullName evidence="6">Chaperonin-60</fullName>
        <shortName evidence="6">Cpn60</shortName>
    </alternativeName>
</protein>
<organism evidence="10 11">
    <name type="scientific">Candidatus Campbellbacteria bacterium CG22_combo_CG10-13_8_21_14_all_36_13</name>
    <dbReference type="NCBI Taxonomy" id="1974529"/>
    <lineage>
        <taxon>Bacteria</taxon>
        <taxon>Candidatus Campbelliibacteriota</taxon>
    </lineage>
</organism>
<comment type="function">
    <text evidence="6 8">Together with its co-chaperonin GroES, plays an essential role in assisting protein folding. The GroEL-GroES system forms a nano-cage that allows encapsulation of the non-native substrate proteins and provides a physical environment optimized to promote and accelerate protein folding.</text>
</comment>
<feature type="binding site" evidence="6">
    <location>
        <begin position="29"/>
        <end position="32"/>
    </location>
    <ligand>
        <name>ATP</name>
        <dbReference type="ChEBI" id="CHEBI:30616"/>
    </ligand>
</feature>
<feature type="binding site" evidence="6">
    <location>
        <begin position="479"/>
        <end position="481"/>
    </location>
    <ligand>
        <name>ATP</name>
        <dbReference type="ChEBI" id="CHEBI:30616"/>
    </ligand>
</feature>
<evidence type="ECO:0000256" key="6">
    <source>
        <dbReference type="HAMAP-Rule" id="MF_00600"/>
    </source>
</evidence>
<dbReference type="AlphaFoldDB" id="A0A2H0DY35"/>
<dbReference type="GO" id="GO:0140662">
    <property type="term" value="F:ATP-dependent protein folding chaperone"/>
    <property type="evidence" value="ECO:0007669"/>
    <property type="project" value="InterPro"/>
</dbReference>
<evidence type="ECO:0000256" key="1">
    <source>
        <dbReference type="ARBA" id="ARBA00006607"/>
    </source>
</evidence>
<feature type="binding site" evidence="6">
    <location>
        <position position="414"/>
    </location>
    <ligand>
        <name>ATP</name>
        <dbReference type="ChEBI" id="CHEBI:30616"/>
    </ligand>
</feature>
<dbReference type="GO" id="GO:0042026">
    <property type="term" value="P:protein refolding"/>
    <property type="evidence" value="ECO:0007669"/>
    <property type="project" value="UniProtKB-UniRule"/>
</dbReference>
<dbReference type="PRINTS" id="PR00298">
    <property type="entry name" value="CHAPERONIN60"/>
</dbReference>
<comment type="caution">
    <text evidence="6">Lacks conserved residue(s) required for the propagation of feature annotation.</text>
</comment>
<reference evidence="10 11" key="1">
    <citation type="submission" date="2017-09" db="EMBL/GenBank/DDBJ databases">
        <title>Depth-based differentiation of microbial function through sediment-hosted aquifers and enrichment of novel symbionts in the deep terrestrial subsurface.</title>
        <authorList>
            <person name="Probst A.J."/>
            <person name="Ladd B."/>
            <person name="Jarett J.K."/>
            <person name="Geller-Mcgrath D.E."/>
            <person name="Sieber C.M."/>
            <person name="Emerson J.B."/>
            <person name="Anantharaman K."/>
            <person name="Thomas B.C."/>
            <person name="Malmstrom R."/>
            <person name="Stieglmeier M."/>
            <person name="Klingl A."/>
            <person name="Woyke T."/>
            <person name="Ryan C.M."/>
            <person name="Banfield J.F."/>
        </authorList>
    </citation>
    <scope>NUCLEOTIDE SEQUENCE [LARGE SCALE GENOMIC DNA]</scope>
    <source>
        <strain evidence="10">CG22_combo_CG10-13_8_21_14_all_36_13</strain>
    </source>
</reference>
<dbReference type="FunFam" id="3.50.7.10:FF:000001">
    <property type="entry name" value="60 kDa chaperonin"/>
    <property type="match status" value="1"/>
</dbReference>
<dbReference type="Proteomes" id="UP000231143">
    <property type="component" value="Unassembled WGS sequence"/>
</dbReference>
<dbReference type="GO" id="GO:0051082">
    <property type="term" value="F:unfolded protein binding"/>
    <property type="evidence" value="ECO:0007669"/>
    <property type="project" value="UniProtKB-UniRule"/>
</dbReference>
<keyword evidence="6" id="KW-0963">Cytoplasm</keyword>
<dbReference type="Gene3D" id="3.30.260.10">
    <property type="entry name" value="TCP-1-like chaperonin intermediate domain"/>
    <property type="match status" value="1"/>
</dbReference>
<dbReference type="CDD" id="cd03344">
    <property type="entry name" value="GroEL"/>
    <property type="match status" value="1"/>
</dbReference>
<proteinExistence type="inferred from homology"/>
<evidence type="ECO:0000256" key="3">
    <source>
        <dbReference type="ARBA" id="ARBA00022840"/>
    </source>
</evidence>
<keyword evidence="2 6" id="KW-0547">Nucleotide-binding</keyword>
<dbReference type="InterPro" id="IPR018370">
    <property type="entry name" value="Chaperonin_Cpn60_CS"/>
</dbReference>
<comment type="caution">
    <text evidence="10">The sequence shown here is derived from an EMBL/GenBank/DDBJ whole genome shotgun (WGS) entry which is preliminary data.</text>
</comment>
<dbReference type="SUPFAM" id="SSF52029">
    <property type="entry name" value="GroEL apical domain-like"/>
    <property type="match status" value="1"/>
</dbReference>
<keyword evidence="5 6" id="KW-0413">Isomerase</keyword>
<dbReference type="InterPro" id="IPR027413">
    <property type="entry name" value="GROEL-like_equatorial_sf"/>
</dbReference>
<gene>
    <name evidence="6 10" type="primary">groL</name>
    <name evidence="6" type="synonym">groEL</name>
    <name evidence="10" type="ORF">COW81_02200</name>
</gene>
<feature type="binding site" evidence="6">
    <location>
        <position position="496"/>
    </location>
    <ligand>
        <name>ATP</name>
        <dbReference type="ChEBI" id="CHEBI:30616"/>
    </ligand>
</feature>
<accession>A0A2H0DY35</accession>
<dbReference type="Pfam" id="PF00118">
    <property type="entry name" value="Cpn60_TCP1"/>
    <property type="match status" value="1"/>
</dbReference>
<comment type="subunit">
    <text evidence="6 8">Forms a cylinder of 14 subunits composed of two heptameric rings stacked back-to-back. Interacts with the co-chaperonin GroES.</text>
</comment>
<dbReference type="GO" id="GO:0005524">
    <property type="term" value="F:ATP binding"/>
    <property type="evidence" value="ECO:0007669"/>
    <property type="project" value="UniProtKB-UniRule"/>
</dbReference>
<dbReference type="InterPro" id="IPR027409">
    <property type="entry name" value="GroEL-like_apical_dom_sf"/>
</dbReference>
<dbReference type="EMBL" id="PCTT01000027">
    <property type="protein sequence ID" value="PIP87077.1"/>
    <property type="molecule type" value="Genomic_DNA"/>
</dbReference>
<dbReference type="NCBIfam" id="TIGR02348">
    <property type="entry name" value="GroEL"/>
    <property type="match status" value="1"/>
</dbReference>
<dbReference type="GO" id="GO:0005737">
    <property type="term" value="C:cytoplasm"/>
    <property type="evidence" value="ECO:0007669"/>
    <property type="project" value="UniProtKB-SubCell"/>
</dbReference>
<comment type="subcellular location">
    <subcellularLocation>
        <location evidence="6">Cytoplasm</location>
    </subcellularLocation>
</comment>
<name>A0A2H0DY35_9BACT</name>
<sequence length="544" mass="58306">MAKKILYNEEARKALKRGVDKVANAVKVTIGPRGRNVVLDKGFGGPTITNDGVSIAKEITLSDKFENMGAEIIKEVAEKTNTIAGDGTSTAIILTQAIVDEGMKRASMGASTMMMREGIEHASADAVEELKRMAVPIKSQKEIEQVATISAESKDLGKIIADTIQKVGKDGVVTVEESQSFGLESEVVEGLEFDKGYISPYMVTNAERMEAEYKDVPILITDQKISTVKDILPLLESLAQSGKKDLVIIADDVDGEALPTFVVNKLRGGFNVLAVKAPGFGDRKKSVLQDIAVVLGAQVVSEEFGIKLESVKVGMLGKAQRVISTKDKTTIIGGKGRKKDIDDRIEQLRSQLESTSSKFDKEKLEERIAKLSGGVAIIKVGAATETEMKYLKLKIEDAVNATKAAIEEGIVSGGGTALVKVAKKLLSKSEKMNESIEFMTGYMILVRALEAPFKQIVLNSSEDDGSTIIGEVRKGKGYDALKNEVIDDMIKAGIVDPVKVTRSGIQNSSSAAAMLLTTEVAISDEPLPQALKNDNGGMGGGMDY</sequence>
<dbReference type="SUPFAM" id="SSF48592">
    <property type="entry name" value="GroEL equatorial domain-like"/>
    <property type="match status" value="1"/>
</dbReference>
<dbReference type="InterPro" id="IPR027410">
    <property type="entry name" value="TCP-1-like_intermed_sf"/>
</dbReference>
<dbReference type="NCBIfam" id="NF009488">
    <property type="entry name" value="PRK12850.1"/>
    <property type="match status" value="1"/>
</dbReference>
<evidence type="ECO:0000256" key="7">
    <source>
        <dbReference type="RuleBase" id="RU000418"/>
    </source>
</evidence>
<keyword evidence="4 6" id="KW-0143">Chaperone</keyword>
<dbReference type="InterPro" id="IPR002423">
    <property type="entry name" value="Cpn60/GroEL/TCP-1"/>
</dbReference>
<evidence type="ECO:0000256" key="4">
    <source>
        <dbReference type="ARBA" id="ARBA00023186"/>
    </source>
</evidence>
<comment type="similarity">
    <text evidence="1 6 7">Belongs to the chaperonin (HSP60) family.</text>
</comment>
<dbReference type="PANTHER" id="PTHR45633">
    <property type="entry name" value="60 KDA HEAT SHOCK PROTEIN, MITOCHONDRIAL"/>
    <property type="match status" value="1"/>
</dbReference>
<dbReference type="Gene3D" id="1.10.560.10">
    <property type="entry name" value="GroEL-like equatorial domain"/>
    <property type="match status" value="1"/>
</dbReference>
<evidence type="ECO:0000256" key="9">
    <source>
        <dbReference type="SAM" id="Coils"/>
    </source>
</evidence>
<dbReference type="SUPFAM" id="SSF54849">
    <property type="entry name" value="GroEL-intermediate domain like"/>
    <property type="match status" value="1"/>
</dbReference>
<feature type="coiled-coil region" evidence="9">
    <location>
        <begin position="338"/>
        <end position="365"/>
    </location>
</feature>
<dbReference type="PROSITE" id="PS00296">
    <property type="entry name" value="CHAPERONINS_CPN60"/>
    <property type="match status" value="1"/>
</dbReference>
<keyword evidence="9" id="KW-0175">Coiled coil</keyword>
<dbReference type="NCBIfam" id="NF000592">
    <property type="entry name" value="PRK00013.1"/>
    <property type="match status" value="1"/>
</dbReference>
<dbReference type="NCBIfam" id="NF009489">
    <property type="entry name" value="PRK12851.1"/>
    <property type="match status" value="1"/>
</dbReference>
<evidence type="ECO:0000313" key="11">
    <source>
        <dbReference type="Proteomes" id="UP000231143"/>
    </source>
</evidence>
<dbReference type="InterPro" id="IPR001844">
    <property type="entry name" value="Cpn60/GroEL"/>
</dbReference>
<dbReference type="HAMAP" id="MF_00600">
    <property type="entry name" value="CH60"/>
    <property type="match status" value="1"/>
</dbReference>
<evidence type="ECO:0000313" key="10">
    <source>
        <dbReference type="EMBL" id="PIP87077.1"/>
    </source>
</evidence>
<dbReference type="GO" id="GO:0016853">
    <property type="term" value="F:isomerase activity"/>
    <property type="evidence" value="ECO:0007669"/>
    <property type="project" value="UniProtKB-KW"/>
</dbReference>
<evidence type="ECO:0000256" key="2">
    <source>
        <dbReference type="ARBA" id="ARBA00022741"/>
    </source>
</evidence>
<keyword evidence="3 6" id="KW-0067">ATP-binding</keyword>
<evidence type="ECO:0000256" key="5">
    <source>
        <dbReference type="ARBA" id="ARBA00023235"/>
    </source>
</evidence>